<name>A0A1E3NFX4_9ASCO</name>
<dbReference type="EMBL" id="KV454005">
    <property type="protein sequence ID" value="ODQ45040.1"/>
    <property type="molecule type" value="Genomic_DNA"/>
</dbReference>
<sequence length="216" mass="24121">MEQRRRGTRHDGMDVDHPQTVKKFVCCLCFAAFYCVLLRFTAFCCAYCVASRLVCMSVFSPGACCGGAQCQWCSGVGAVPLLCVSGRCPRPPPFCFLRLPLCAVHVCVLPCCCCAVLLQPQLRVARLGARFSSRVGRKAGQYCRRQLTPRGGCHVAKGHVTCNGSIDLSALPWKVCHVTWISRDIVWVDRLVFLHCPEKGVEFFFSLFFLFFSFLE</sequence>
<accession>A0A1E3NFX4</accession>
<keyword evidence="1" id="KW-1133">Transmembrane helix</keyword>
<protein>
    <submittedName>
        <fullName evidence="2">Uncharacterized protein</fullName>
    </submittedName>
</protein>
<gene>
    <name evidence="2" type="ORF">PICMEDRAFT_164553</name>
</gene>
<reference evidence="2 3" key="1">
    <citation type="journal article" date="2016" name="Proc. Natl. Acad. Sci. U.S.A.">
        <title>Comparative genomics of biotechnologically important yeasts.</title>
        <authorList>
            <person name="Riley R."/>
            <person name="Haridas S."/>
            <person name="Wolfe K.H."/>
            <person name="Lopes M.R."/>
            <person name="Hittinger C.T."/>
            <person name="Goeker M."/>
            <person name="Salamov A.A."/>
            <person name="Wisecaver J.H."/>
            <person name="Long T.M."/>
            <person name="Calvey C.H."/>
            <person name="Aerts A.L."/>
            <person name="Barry K.W."/>
            <person name="Choi C."/>
            <person name="Clum A."/>
            <person name="Coughlan A.Y."/>
            <person name="Deshpande S."/>
            <person name="Douglass A.P."/>
            <person name="Hanson S.J."/>
            <person name="Klenk H.-P."/>
            <person name="LaButti K.M."/>
            <person name="Lapidus A."/>
            <person name="Lindquist E.A."/>
            <person name="Lipzen A.M."/>
            <person name="Meier-Kolthoff J.P."/>
            <person name="Ohm R.A."/>
            <person name="Otillar R.P."/>
            <person name="Pangilinan J.L."/>
            <person name="Peng Y."/>
            <person name="Rokas A."/>
            <person name="Rosa C.A."/>
            <person name="Scheuner C."/>
            <person name="Sibirny A.A."/>
            <person name="Slot J.C."/>
            <person name="Stielow J.B."/>
            <person name="Sun H."/>
            <person name="Kurtzman C.P."/>
            <person name="Blackwell M."/>
            <person name="Grigoriev I.V."/>
            <person name="Jeffries T.W."/>
        </authorList>
    </citation>
    <scope>NUCLEOTIDE SEQUENCE [LARGE SCALE GENOMIC DNA]</scope>
    <source>
        <strain evidence="2 3">NRRL Y-2026</strain>
    </source>
</reference>
<dbReference type="AlphaFoldDB" id="A0A1E3NFX4"/>
<evidence type="ECO:0000313" key="3">
    <source>
        <dbReference type="Proteomes" id="UP000094455"/>
    </source>
</evidence>
<proteinExistence type="predicted"/>
<dbReference type="GeneID" id="30177898"/>
<evidence type="ECO:0000256" key="1">
    <source>
        <dbReference type="SAM" id="Phobius"/>
    </source>
</evidence>
<organism evidence="2 3">
    <name type="scientific">Pichia membranifaciens NRRL Y-2026</name>
    <dbReference type="NCBI Taxonomy" id="763406"/>
    <lineage>
        <taxon>Eukaryota</taxon>
        <taxon>Fungi</taxon>
        <taxon>Dikarya</taxon>
        <taxon>Ascomycota</taxon>
        <taxon>Saccharomycotina</taxon>
        <taxon>Pichiomycetes</taxon>
        <taxon>Pichiales</taxon>
        <taxon>Pichiaceae</taxon>
        <taxon>Pichia</taxon>
    </lineage>
</organism>
<keyword evidence="1" id="KW-0472">Membrane</keyword>
<keyword evidence="1" id="KW-0812">Transmembrane</keyword>
<evidence type="ECO:0000313" key="2">
    <source>
        <dbReference type="EMBL" id="ODQ45040.1"/>
    </source>
</evidence>
<dbReference type="Proteomes" id="UP000094455">
    <property type="component" value="Unassembled WGS sequence"/>
</dbReference>
<dbReference type="RefSeq" id="XP_019016153.1">
    <property type="nucleotide sequence ID" value="XM_019161211.1"/>
</dbReference>
<feature type="transmembrane region" description="Helical" evidence="1">
    <location>
        <begin position="21"/>
        <end position="42"/>
    </location>
</feature>
<keyword evidence="3" id="KW-1185">Reference proteome</keyword>